<evidence type="ECO:0000313" key="3">
    <source>
        <dbReference type="EMBL" id="CAF1499233.1"/>
    </source>
</evidence>
<feature type="region of interest" description="Disordered" evidence="1">
    <location>
        <begin position="50"/>
        <end position="72"/>
    </location>
</feature>
<keyword evidence="5" id="KW-1185">Reference proteome</keyword>
<feature type="transmembrane region" description="Helical" evidence="2">
    <location>
        <begin position="18"/>
        <end position="39"/>
    </location>
</feature>
<dbReference type="EMBL" id="CAJNOQ010022289">
    <property type="protein sequence ID" value="CAF1499233.1"/>
    <property type="molecule type" value="Genomic_DNA"/>
</dbReference>
<feature type="compositionally biased region" description="Low complexity" evidence="1">
    <location>
        <begin position="55"/>
        <end position="72"/>
    </location>
</feature>
<name>A0A815T3K2_9BILA</name>
<evidence type="ECO:0000256" key="2">
    <source>
        <dbReference type="SAM" id="Phobius"/>
    </source>
</evidence>
<evidence type="ECO:0000313" key="5">
    <source>
        <dbReference type="Proteomes" id="UP000663829"/>
    </source>
</evidence>
<keyword evidence="2" id="KW-0812">Transmembrane</keyword>
<gene>
    <name evidence="3" type="ORF">GPM918_LOCUS36605</name>
    <name evidence="4" type="ORF">SRO942_LOCUS37350</name>
</gene>
<dbReference type="Proteomes" id="UP000681722">
    <property type="component" value="Unassembled WGS sequence"/>
</dbReference>
<evidence type="ECO:0000256" key="1">
    <source>
        <dbReference type="SAM" id="MobiDB-lite"/>
    </source>
</evidence>
<comment type="caution">
    <text evidence="3">The sequence shown here is derived from an EMBL/GenBank/DDBJ whole genome shotgun (WGS) entry which is preliminary data.</text>
</comment>
<keyword evidence="2" id="KW-1133">Transmembrane helix</keyword>
<accession>A0A815T3K2</accession>
<evidence type="ECO:0000313" key="4">
    <source>
        <dbReference type="EMBL" id="CAF4361187.1"/>
    </source>
</evidence>
<dbReference type="AlphaFoldDB" id="A0A815T3K2"/>
<reference evidence="3" key="1">
    <citation type="submission" date="2021-02" db="EMBL/GenBank/DDBJ databases">
        <authorList>
            <person name="Nowell W R."/>
        </authorList>
    </citation>
    <scope>NUCLEOTIDE SEQUENCE</scope>
</reference>
<dbReference type="Proteomes" id="UP000663829">
    <property type="component" value="Unassembled WGS sequence"/>
</dbReference>
<sequence length="72" mass="7375">NQVNQTGIRGQGGEGSSILSPAAITVAIIGVVVGVTLFVKKKKRRKAEIVGRWHSSLSSSKSASAAGADENV</sequence>
<keyword evidence="2" id="KW-0472">Membrane</keyword>
<feature type="non-terminal residue" evidence="3">
    <location>
        <position position="1"/>
    </location>
</feature>
<organism evidence="3 5">
    <name type="scientific">Didymodactylos carnosus</name>
    <dbReference type="NCBI Taxonomy" id="1234261"/>
    <lineage>
        <taxon>Eukaryota</taxon>
        <taxon>Metazoa</taxon>
        <taxon>Spiralia</taxon>
        <taxon>Gnathifera</taxon>
        <taxon>Rotifera</taxon>
        <taxon>Eurotatoria</taxon>
        <taxon>Bdelloidea</taxon>
        <taxon>Philodinida</taxon>
        <taxon>Philodinidae</taxon>
        <taxon>Didymodactylos</taxon>
    </lineage>
</organism>
<dbReference type="EMBL" id="CAJOBC010087802">
    <property type="protein sequence ID" value="CAF4361187.1"/>
    <property type="molecule type" value="Genomic_DNA"/>
</dbReference>
<proteinExistence type="predicted"/>
<protein>
    <submittedName>
        <fullName evidence="3">Uncharacterized protein</fullName>
    </submittedName>
</protein>